<evidence type="ECO:0000259" key="2">
    <source>
        <dbReference type="Pfam" id="PF25567"/>
    </source>
</evidence>
<proteinExistence type="inferred from homology"/>
<organism evidence="3 4">
    <name type="scientific">Anser cygnoides</name>
    <name type="common">Swan goose</name>
    <dbReference type="NCBI Taxonomy" id="8845"/>
    <lineage>
        <taxon>Eukaryota</taxon>
        <taxon>Metazoa</taxon>
        <taxon>Chordata</taxon>
        <taxon>Craniata</taxon>
        <taxon>Vertebrata</taxon>
        <taxon>Euteleostomi</taxon>
        <taxon>Archelosauria</taxon>
        <taxon>Archosauria</taxon>
        <taxon>Dinosauria</taxon>
        <taxon>Saurischia</taxon>
        <taxon>Theropoda</taxon>
        <taxon>Coelurosauria</taxon>
        <taxon>Aves</taxon>
        <taxon>Neognathae</taxon>
        <taxon>Galloanserae</taxon>
        <taxon>Anseriformes</taxon>
        <taxon>Anatidae</taxon>
        <taxon>Anserinae</taxon>
        <taxon>Anser</taxon>
    </lineage>
</organism>
<dbReference type="InterPro" id="IPR011989">
    <property type="entry name" value="ARM-like"/>
</dbReference>
<dbReference type="PANTHER" id="PTHR13347:SF1">
    <property type="entry name" value="HEAT REPEAT-CONTAINING PROTEIN 3"/>
    <property type="match status" value="1"/>
</dbReference>
<dbReference type="SUPFAM" id="SSF48371">
    <property type="entry name" value="ARM repeat"/>
    <property type="match status" value="1"/>
</dbReference>
<protein>
    <submittedName>
        <fullName evidence="3">HEAT repeat containing 3</fullName>
    </submittedName>
</protein>
<sequence>MYNSFKNTAKISPEISNRLLLPPDLLTWVHGERCAVEDDFCINRLEILALECRSGQVSSVGQDLDTKIMLHHYSSEEMNKNYIEDIANEAINLLWNVCECNNTAVSIFNKEGCLEAVLHYMKKFSTNVDLAISVANCLQAVTEDNPDLLSSFNASAQQVLETVMLCPETTMKHVLLRTLIAGTIWNIKDTIPPGSLGSMVNAILKIFSESLAIDAGETIIRMNEAEKNRLKLAAEAETEENMSDVIDNCAVSEDDDMEEIPKGKVRREHDISDLLPSDKWELKEVTALLMAQQTALEIIVNMCCSEDPSDDEWEELSSSDESDLFMENSYNEGSGLLMSPLCLSDEVHSAFLNNLIPKKILEKTAFPNSVALDICMHNPSWKPLIKKLNTVQCRALTCLHSILLVSDVDCLGGASALQSLAQHLSQLVFSKTDTEFLEAITSALRALLQTMASKNISQCMTPDQLLALCEAGIHSSNASVRVNVVSILGISGSVLAKLQDTAETLKMIGKFLLEVAMKESSLVVAGEALDALFDVFADGKEAEKAAVQMKLLPALKEFQPVFKLRMRKEGKEQCSTDQLCVLDNVKMNLRRFIAYQETLGKNPT</sequence>
<name>A0A8B9IGA5_ANSCY</name>
<evidence type="ECO:0000313" key="4">
    <source>
        <dbReference type="Proteomes" id="UP000694521"/>
    </source>
</evidence>
<dbReference type="GO" id="GO:0051082">
    <property type="term" value="F:unfolded protein binding"/>
    <property type="evidence" value="ECO:0007669"/>
    <property type="project" value="TreeGrafter"/>
</dbReference>
<comment type="similarity">
    <text evidence="1">Belongs to the nuclear import and ribosome assembly adapter family.</text>
</comment>
<evidence type="ECO:0000313" key="3">
    <source>
        <dbReference type="Ensembl" id="ENSACDP00005006255.1"/>
    </source>
</evidence>
<dbReference type="InterPro" id="IPR052616">
    <property type="entry name" value="SYO1-like"/>
</dbReference>
<dbReference type="InterPro" id="IPR016024">
    <property type="entry name" value="ARM-type_fold"/>
</dbReference>
<dbReference type="InterPro" id="IPR057990">
    <property type="entry name" value="TPR_SYO1"/>
</dbReference>
<dbReference type="Gene3D" id="1.25.10.10">
    <property type="entry name" value="Leucine-rich Repeat Variant"/>
    <property type="match status" value="1"/>
</dbReference>
<dbReference type="GO" id="GO:0006606">
    <property type="term" value="P:protein import into nucleus"/>
    <property type="evidence" value="ECO:0007669"/>
    <property type="project" value="TreeGrafter"/>
</dbReference>
<feature type="domain" description="SYO1-like TPR repeats" evidence="2">
    <location>
        <begin position="346"/>
        <end position="598"/>
    </location>
</feature>
<reference evidence="3" key="1">
    <citation type="submission" date="2025-08" db="UniProtKB">
        <authorList>
            <consortium name="Ensembl"/>
        </authorList>
    </citation>
    <scope>IDENTIFICATION</scope>
</reference>
<dbReference type="Ensembl" id="ENSACDT00005007533.1">
    <property type="protein sequence ID" value="ENSACDP00005006255.1"/>
    <property type="gene ID" value="ENSACDG00005004574.1"/>
</dbReference>
<dbReference type="GO" id="GO:0042273">
    <property type="term" value="P:ribosomal large subunit biogenesis"/>
    <property type="evidence" value="ECO:0007669"/>
    <property type="project" value="TreeGrafter"/>
</dbReference>
<evidence type="ECO:0000256" key="1">
    <source>
        <dbReference type="ARBA" id="ARBA00049983"/>
    </source>
</evidence>
<dbReference type="PANTHER" id="PTHR13347">
    <property type="entry name" value="HEAT REPEAT-CONTAINING PROTEIN 3"/>
    <property type="match status" value="1"/>
</dbReference>
<keyword evidence="4" id="KW-1185">Reference proteome</keyword>
<dbReference type="AlphaFoldDB" id="A0A8B9IGA5"/>
<dbReference type="Proteomes" id="UP000694521">
    <property type="component" value="Unplaced"/>
</dbReference>
<reference evidence="3" key="2">
    <citation type="submission" date="2025-09" db="UniProtKB">
        <authorList>
            <consortium name="Ensembl"/>
        </authorList>
    </citation>
    <scope>IDENTIFICATION</scope>
</reference>
<accession>A0A8B9IGA5</accession>
<dbReference type="Pfam" id="PF25567">
    <property type="entry name" value="TPR_SYO1"/>
    <property type="match status" value="1"/>
</dbReference>